<keyword evidence="5" id="KW-0223">Dioxygenase</keyword>
<dbReference type="Pfam" id="PF13621">
    <property type="entry name" value="Cupin_8"/>
    <property type="match status" value="1"/>
</dbReference>
<gene>
    <name evidence="11" type="ORF">HYH03_003419</name>
</gene>
<dbReference type="AlphaFoldDB" id="A0A835Y9A4"/>
<comment type="similarity">
    <text evidence="3">Belongs to the JARID1 histone demethylase family.</text>
</comment>
<comment type="cofactor">
    <cofactor evidence="1">
        <name>Fe(2+)</name>
        <dbReference type="ChEBI" id="CHEBI:29033"/>
    </cofactor>
</comment>
<feature type="region of interest" description="Disordered" evidence="9">
    <location>
        <begin position="545"/>
        <end position="578"/>
    </location>
</feature>
<dbReference type="GO" id="GO:0051213">
    <property type="term" value="F:dioxygenase activity"/>
    <property type="evidence" value="ECO:0007669"/>
    <property type="project" value="UniProtKB-KW"/>
</dbReference>
<dbReference type="Gene3D" id="2.60.120.650">
    <property type="entry name" value="Cupin"/>
    <property type="match status" value="1"/>
</dbReference>
<feature type="domain" description="JmjC" evidence="10">
    <location>
        <begin position="585"/>
        <end position="772"/>
    </location>
</feature>
<dbReference type="Pfam" id="PF24472">
    <property type="entry name" value="ARM_KDM8_N"/>
    <property type="match status" value="1"/>
</dbReference>
<evidence type="ECO:0000256" key="2">
    <source>
        <dbReference type="ARBA" id="ARBA00004123"/>
    </source>
</evidence>
<feature type="region of interest" description="Disordered" evidence="9">
    <location>
        <begin position="1"/>
        <end position="62"/>
    </location>
</feature>
<feature type="compositionally biased region" description="Polar residues" evidence="9">
    <location>
        <begin position="177"/>
        <end position="188"/>
    </location>
</feature>
<dbReference type="InterPro" id="IPR003347">
    <property type="entry name" value="JmjC_dom"/>
</dbReference>
<evidence type="ECO:0000256" key="5">
    <source>
        <dbReference type="ARBA" id="ARBA00022964"/>
    </source>
</evidence>
<keyword evidence="4" id="KW-0479">Metal-binding</keyword>
<feature type="compositionally biased region" description="Gly residues" evidence="9">
    <location>
        <begin position="425"/>
        <end position="439"/>
    </location>
</feature>
<dbReference type="InterPro" id="IPR056520">
    <property type="entry name" value="ARM_KDM8_N"/>
</dbReference>
<dbReference type="PANTHER" id="PTHR12461">
    <property type="entry name" value="HYPOXIA-INDUCIBLE FACTOR 1 ALPHA INHIBITOR-RELATED"/>
    <property type="match status" value="1"/>
</dbReference>
<dbReference type="GO" id="GO:0005634">
    <property type="term" value="C:nucleus"/>
    <property type="evidence" value="ECO:0007669"/>
    <property type="project" value="UniProtKB-SubCell"/>
</dbReference>
<sequence>MPPPMSPDPDNPRNPNNRGAGHSSPQIPSPPCPDAADPDSAKAAHSRGPGSDAGASGGTPPPEPASCVVKVLISACGGLTPNNSAAITSNFGHSAPAGVTVGDDAARGCSVALPLEVGYLLAWRQDAAVAALFDDLAANSGGAAVESIGQLLAATQRLLEAHVGLEHPSSGAPDPTGQPTASEPSPSWATDHHRPSPSAPGAAAAVGGPGSADGPPSTHVPGLASGGALASASVLATAGALLELCWSKLHLGYWKDVAVAWRNAYSLACLLDAHLRLLLPPADQPSSQPPPHTAHDAIPRVPRASLATLGDVLRQVDLGLMMGGPLWRPHAHAFVTAAQAALAEASEAAAADQAEAAADQDVVRADQEAVAADQEAGAGEAEGLSVGEEADSAGGEEAEHEGRSAKRQRTHGVEGPKGAPCEDGGVLGGAAAGRGGPGPGHVRLPPGSLGGPPGARVPYADAPDLEEFLLSYLLPQQPVVITGAMEHWPALRRWGDLGYLQRVAGARTVPVEVGAHYLAEGWGQRLMTFGDFLALHIRGGGGGAGRGAGATAGAREVTATEEESRASGLAEGNATDASGSALEAAPGAALGYLAQHPLFEQIPVLRADILEPDYCGLGEGEEGGEVQAVNAWFGPAGTTTPLHTDPHHNLLAQVVGRKYVRLYHPRLTPRLHPFPADTVTSNSSQVDLDLITPEEPPGEVQDVPADGGTEVPGSAPRGRAVSGSSLSYFPGVGALPYEDVVLEPGQMLFIPRGWWHFVRSLSVSFSVSYWWR</sequence>
<evidence type="ECO:0000256" key="3">
    <source>
        <dbReference type="ARBA" id="ARBA00006801"/>
    </source>
</evidence>
<feature type="compositionally biased region" description="Low complexity" evidence="9">
    <location>
        <begin position="199"/>
        <end position="219"/>
    </location>
</feature>
<feature type="compositionally biased region" description="Low complexity" evidence="9">
    <location>
        <begin position="368"/>
        <end position="387"/>
    </location>
</feature>
<dbReference type="Proteomes" id="UP000612055">
    <property type="component" value="Unassembled WGS sequence"/>
</dbReference>
<evidence type="ECO:0000256" key="8">
    <source>
        <dbReference type="ARBA" id="ARBA00023242"/>
    </source>
</evidence>
<dbReference type="PROSITE" id="PS51184">
    <property type="entry name" value="JMJC"/>
    <property type="match status" value="1"/>
</dbReference>
<evidence type="ECO:0000313" key="11">
    <source>
        <dbReference type="EMBL" id="KAG2498675.1"/>
    </source>
</evidence>
<comment type="subcellular location">
    <subcellularLocation>
        <location evidence="2">Nucleus</location>
    </subcellularLocation>
</comment>
<evidence type="ECO:0000256" key="1">
    <source>
        <dbReference type="ARBA" id="ARBA00001954"/>
    </source>
</evidence>
<name>A0A835Y9A4_9CHLO</name>
<dbReference type="GO" id="GO:0046872">
    <property type="term" value="F:metal ion binding"/>
    <property type="evidence" value="ECO:0007669"/>
    <property type="project" value="UniProtKB-KW"/>
</dbReference>
<dbReference type="SUPFAM" id="SSF51197">
    <property type="entry name" value="Clavaminate synthase-like"/>
    <property type="match status" value="1"/>
</dbReference>
<comment type="caution">
    <text evidence="11">The sequence shown here is derived from an EMBL/GenBank/DDBJ whole genome shotgun (WGS) entry which is preliminary data.</text>
</comment>
<feature type="compositionally biased region" description="Acidic residues" evidence="9">
    <location>
        <begin position="388"/>
        <end position="399"/>
    </location>
</feature>
<dbReference type="PANTHER" id="PTHR12461:SF105">
    <property type="entry name" value="HYPOXIA-INDUCIBLE FACTOR 1-ALPHA INHIBITOR"/>
    <property type="match status" value="1"/>
</dbReference>
<proteinExistence type="inferred from homology"/>
<evidence type="ECO:0000256" key="7">
    <source>
        <dbReference type="ARBA" id="ARBA00023004"/>
    </source>
</evidence>
<evidence type="ECO:0000256" key="9">
    <source>
        <dbReference type="SAM" id="MobiDB-lite"/>
    </source>
</evidence>
<dbReference type="SMART" id="SM00558">
    <property type="entry name" value="JmjC"/>
    <property type="match status" value="1"/>
</dbReference>
<keyword evidence="12" id="KW-1185">Reference proteome</keyword>
<feature type="region of interest" description="Disordered" evidence="9">
    <location>
        <begin position="165"/>
        <end position="219"/>
    </location>
</feature>
<feature type="region of interest" description="Disordered" evidence="9">
    <location>
        <begin position="359"/>
        <end position="453"/>
    </location>
</feature>
<evidence type="ECO:0000256" key="6">
    <source>
        <dbReference type="ARBA" id="ARBA00023002"/>
    </source>
</evidence>
<accession>A0A835Y9A4</accession>
<organism evidence="11 12">
    <name type="scientific">Edaphochlamys debaryana</name>
    <dbReference type="NCBI Taxonomy" id="47281"/>
    <lineage>
        <taxon>Eukaryota</taxon>
        <taxon>Viridiplantae</taxon>
        <taxon>Chlorophyta</taxon>
        <taxon>core chlorophytes</taxon>
        <taxon>Chlorophyceae</taxon>
        <taxon>CS clade</taxon>
        <taxon>Chlamydomonadales</taxon>
        <taxon>Chlamydomonadales incertae sedis</taxon>
        <taxon>Edaphochlamys</taxon>
    </lineage>
</organism>
<keyword evidence="6" id="KW-0560">Oxidoreductase</keyword>
<evidence type="ECO:0000313" key="12">
    <source>
        <dbReference type="Proteomes" id="UP000612055"/>
    </source>
</evidence>
<feature type="region of interest" description="Disordered" evidence="9">
    <location>
        <begin position="693"/>
        <end position="721"/>
    </location>
</feature>
<dbReference type="OrthoDB" id="47172at2759"/>
<evidence type="ECO:0000259" key="10">
    <source>
        <dbReference type="PROSITE" id="PS51184"/>
    </source>
</evidence>
<protein>
    <recommendedName>
        <fullName evidence="10">JmjC domain-containing protein</fullName>
    </recommendedName>
</protein>
<evidence type="ECO:0000256" key="4">
    <source>
        <dbReference type="ARBA" id="ARBA00022723"/>
    </source>
</evidence>
<dbReference type="InterPro" id="IPR041667">
    <property type="entry name" value="Cupin_8"/>
</dbReference>
<keyword evidence="8" id="KW-0539">Nucleus</keyword>
<keyword evidence="7" id="KW-0408">Iron</keyword>
<dbReference type="EMBL" id="JAEHOE010000009">
    <property type="protein sequence ID" value="KAG2498675.1"/>
    <property type="molecule type" value="Genomic_DNA"/>
</dbReference>
<reference evidence="11" key="1">
    <citation type="journal article" date="2020" name="bioRxiv">
        <title>Comparative genomics of Chlamydomonas.</title>
        <authorList>
            <person name="Craig R.J."/>
            <person name="Hasan A.R."/>
            <person name="Ness R.W."/>
            <person name="Keightley P.D."/>
        </authorList>
    </citation>
    <scope>NUCLEOTIDE SEQUENCE</scope>
    <source>
        <strain evidence="11">CCAP 11/70</strain>
    </source>
</reference>